<keyword evidence="1" id="KW-0378">Hydrolase</keyword>
<reference evidence="1 2" key="1">
    <citation type="submission" date="2018-10" db="EMBL/GenBank/DDBJ databases">
        <title>Genomic Encyclopedia of Type Strains, Phase IV (KMG-IV): sequencing the most valuable type-strain genomes for metagenomic binning, comparative biology and taxonomic classification.</title>
        <authorList>
            <person name="Goeker M."/>
        </authorList>
    </citation>
    <scope>NUCLEOTIDE SEQUENCE [LARGE SCALE GENOMIC DNA]</scope>
    <source>
        <strain evidence="1 2">DSM 25080</strain>
    </source>
</reference>
<keyword evidence="2" id="KW-1185">Reference proteome</keyword>
<proteinExistence type="predicted"/>
<evidence type="ECO:0000313" key="1">
    <source>
        <dbReference type="EMBL" id="RMA80283.1"/>
    </source>
</evidence>
<accession>A0A3M0A5G4</accession>
<dbReference type="SUPFAM" id="SSF54637">
    <property type="entry name" value="Thioesterase/thiol ester dehydrase-isomerase"/>
    <property type="match status" value="1"/>
</dbReference>
<dbReference type="Pfam" id="PF13279">
    <property type="entry name" value="4HBT_2"/>
    <property type="match status" value="1"/>
</dbReference>
<gene>
    <name evidence="1" type="ORF">DFR27_1649</name>
</gene>
<dbReference type="Proteomes" id="UP000267187">
    <property type="component" value="Unassembled WGS sequence"/>
</dbReference>
<sequence length="139" mass="15519">MTINNVVFQAVAHPWMCDAMLHLTTRHYMAMFDDASYHFLHKVFGWTATQVKEDGIGFADVKHVIEYQAEVGSGELLSISAQLTKLGGKSMTVLYSMYNSQTAELVATLESTSVLFDTNARKAIAFSDDWRARATAYLV</sequence>
<dbReference type="Gene3D" id="3.10.129.10">
    <property type="entry name" value="Hotdog Thioesterase"/>
    <property type="match status" value="1"/>
</dbReference>
<dbReference type="CDD" id="cd00586">
    <property type="entry name" value="4HBT"/>
    <property type="match status" value="1"/>
</dbReference>
<dbReference type="EMBL" id="REFJ01000003">
    <property type="protein sequence ID" value="RMA80283.1"/>
    <property type="molecule type" value="Genomic_DNA"/>
</dbReference>
<organism evidence="1 2">
    <name type="scientific">Umboniibacter marinipuniceus</name>
    <dbReference type="NCBI Taxonomy" id="569599"/>
    <lineage>
        <taxon>Bacteria</taxon>
        <taxon>Pseudomonadati</taxon>
        <taxon>Pseudomonadota</taxon>
        <taxon>Gammaproteobacteria</taxon>
        <taxon>Cellvibrionales</taxon>
        <taxon>Cellvibrionaceae</taxon>
        <taxon>Umboniibacter</taxon>
    </lineage>
</organism>
<comment type="caution">
    <text evidence="1">The sequence shown here is derived from an EMBL/GenBank/DDBJ whole genome shotgun (WGS) entry which is preliminary data.</text>
</comment>
<dbReference type="OrthoDB" id="7597365at2"/>
<dbReference type="GO" id="GO:0016787">
    <property type="term" value="F:hydrolase activity"/>
    <property type="evidence" value="ECO:0007669"/>
    <property type="project" value="UniProtKB-KW"/>
</dbReference>
<dbReference type="InterPro" id="IPR029069">
    <property type="entry name" value="HotDog_dom_sf"/>
</dbReference>
<evidence type="ECO:0000313" key="2">
    <source>
        <dbReference type="Proteomes" id="UP000267187"/>
    </source>
</evidence>
<protein>
    <submittedName>
        <fullName evidence="1">Acyl-CoA thioester hydrolase</fullName>
    </submittedName>
</protein>
<name>A0A3M0A5G4_9GAMM</name>
<dbReference type="RefSeq" id="WP_121876956.1">
    <property type="nucleotide sequence ID" value="NZ_REFJ01000003.1"/>
</dbReference>
<dbReference type="AlphaFoldDB" id="A0A3M0A5G4"/>